<evidence type="ECO:0000313" key="3">
    <source>
        <dbReference type="Proteomes" id="UP001167160"/>
    </source>
</evidence>
<gene>
    <name evidence="2" type="ORF">M1E25_13145</name>
</gene>
<feature type="region of interest" description="Disordered" evidence="1">
    <location>
        <begin position="150"/>
        <end position="221"/>
    </location>
</feature>
<keyword evidence="3" id="KW-1185">Reference proteome</keyword>
<dbReference type="EMBL" id="JAMQGM010000028">
    <property type="protein sequence ID" value="MCM2578291.1"/>
    <property type="molecule type" value="Genomic_DNA"/>
</dbReference>
<feature type="region of interest" description="Disordered" evidence="1">
    <location>
        <begin position="83"/>
        <end position="102"/>
    </location>
</feature>
<comment type="caution">
    <text evidence="2">The sequence shown here is derived from an EMBL/GenBank/DDBJ whole genome shotgun (WGS) entry which is preliminary data.</text>
</comment>
<feature type="compositionally biased region" description="Basic and acidic residues" evidence="1">
    <location>
        <begin position="185"/>
        <end position="197"/>
    </location>
</feature>
<dbReference type="Proteomes" id="UP001167160">
    <property type="component" value="Unassembled WGS sequence"/>
</dbReference>
<protein>
    <recommendedName>
        <fullName evidence="4">DUF3558 domain-containing protein</fullName>
    </recommendedName>
</protein>
<sequence>MQPKAYAAGAALSVAALLIGLTGCSSEGSGGVSGEGSASDGTATVTTDAEPGKHRSLPQACGSIPRGTLRALLPGIQELDGSERKKAYQGEPAVTYDTDRSSGCQWKAEGPAASHHINVDFERVVSYDPAVSDDDRAQELYDKMAAGAGIPAVPDTAEPDEGEPSASASESAVDDTADKASGTPEHPEGAEKPESGKNGKTSEGGDSGTSAPDDTADPRTAPRALDELGDVAYLDDSATESGLHRGITIVFRSSNVITTVEYHEWATPQGPRPASQDLQEKAQRLARELAATLGD</sequence>
<name>A0ABT0X6Y3_9ACTN</name>
<dbReference type="PROSITE" id="PS51257">
    <property type="entry name" value="PROKAR_LIPOPROTEIN"/>
    <property type="match status" value="1"/>
</dbReference>
<evidence type="ECO:0000313" key="2">
    <source>
        <dbReference type="EMBL" id="MCM2578291.1"/>
    </source>
</evidence>
<feature type="region of interest" description="Disordered" evidence="1">
    <location>
        <begin position="26"/>
        <end position="61"/>
    </location>
</feature>
<dbReference type="RefSeq" id="WP_251414565.1">
    <property type="nucleotide sequence ID" value="NZ_JAMQGM010000028.1"/>
</dbReference>
<evidence type="ECO:0008006" key="4">
    <source>
        <dbReference type="Google" id="ProtNLM"/>
    </source>
</evidence>
<proteinExistence type="predicted"/>
<accession>A0ABT0X6Y3</accession>
<reference evidence="2" key="1">
    <citation type="journal article" date="2023" name="Int. J. Syst. Evol. Microbiol.">
        <title>Streptomyces meridianus sp. nov. isolated from brackish water of the Tagus estuary in Alcochete, Portugal.</title>
        <authorList>
            <person name="Santos J.D.N."/>
            <person name="Klimek D."/>
            <person name="Calusinska M."/>
            <person name="Lobo Da Cunha A."/>
            <person name="Catita J."/>
            <person name="Goncalves H."/>
            <person name="Gonzalez I."/>
            <person name="Reyes F."/>
            <person name="Lage O.M."/>
        </authorList>
    </citation>
    <scope>NUCLEOTIDE SEQUENCE</scope>
    <source>
        <strain evidence="2">MTZ3.1</strain>
    </source>
</reference>
<evidence type="ECO:0000256" key="1">
    <source>
        <dbReference type="SAM" id="MobiDB-lite"/>
    </source>
</evidence>
<organism evidence="2 3">
    <name type="scientific">Streptomyces meridianus</name>
    <dbReference type="NCBI Taxonomy" id="2938945"/>
    <lineage>
        <taxon>Bacteria</taxon>
        <taxon>Bacillati</taxon>
        <taxon>Actinomycetota</taxon>
        <taxon>Actinomycetes</taxon>
        <taxon>Kitasatosporales</taxon>
        <taxon>Streptomycetaceae</taxon>
        <taxon>Streptomyces</taxon>
    </lineage>
</organism>